<dbReference type="EMBL" id="BMHF01000005">
    <property type="protein sequence ID" value="GGA34194.1"/>
    <property type="molecule type" value="Genomic_DNA"/>
</dbReference>
<keyword evidence="4 8" id="KW-0238">DNA-binding</keyword>
<dbReference type="InterPro" id="IPR011006">
    <property type="entry name" value="CheY-like_superfamily"/>
</dbReference>
<evidence type="ECO:0000256" key="2">
    <source>
        <dbReference type="ARBA" id="ARBA00023012"/>
    </source>
</evidence>
<dbReference type="SMART" id="SM00448">
    <property type="entry name" value="REC"/>
    <property type="match status" value="1"/>
</dbReference>
<dbReference type="InterPro" id="IPR039420">
    <property type="entry name" value="WalR-like"/>
</dbReference>
<evidence type="ECO:0000256" key="6">
    <source>
        <dbReference type="PROSITE-ProRule" id="PRU00169"/>
    </source>
</evidence>
<dbReference type="InterPro" id="IPR036388">
    <property type="entry name" value="WH-like_DNA-bd_sf"/>
</dbReference>
<dbReference type="Gene3D" id="1.10.10.10">
    <property type="entry name" value="Winged helix-like DNA-binding domain superfamily/Winged helix DNA-binding domain"/>
    <property type="match status" value="1"/>
</dbReference>
<feature type="domain" description="Response regulatory" evidence="7">
    <location>
        <begin position="6"/>
        <end position="125"/>
    </location>
</feature>
<dbReference type="InterPro" id="IPR016032">
    <property type="entry name" value="Sig_transdc_resp-reg_C-effctor"/>
</dbReference>
<keyword evidence="5" id="KW-0804">Transcription</keyword>
<protein>
    <submittedName>
        <fullName evidence="8">DNA-binding response regulator</fullName>
    </submittedName>
</protein>
<dbReference type="PROSITE" id="PS50110">
    <property type="entry name" value="RESPONSE_REGULATORY"/>
    <property type="match status" value="1"/>
</dbReference>
<dbReference type="RefSeq" id="WP_094094850.1">
    <property type="nucleotide sequence ID" value="NZ_BMHF01000005.1"/>
</dbReference>
<dbReference type="SUPFAM" id="SSF46894">
    <property type="entry name" value="C-terminal effector domain of the bipartite response regulators"/>
    <property type="match status" value="1"/>
</dbReference>
<dbReference type="SMART" id="SM00421">
    <property type="entry name" value="HTH_LUXR"/>
    <property type="match status" value="1"/>
</dbReference>
<comment type="caution">
    <text evidence="8">The sequence shown here is derived from an EMBL/GenBank/DDBJ whole genome shotgun (WGS) entry which is preliminary data.</text>
</comment>
<dbReference type="InterPro" id="IPR001789">
    <property type="entry name" value="Sig_transdc_resp-reg_receiver"/>
</dbReference>
<dbReference type="InterPro" id="IPR058245">
    <property type="entry name" value="NreC/VraR/RcsB-like_REC"/>
</dbReference>
<evidence type="ECO:0000259" key="7">
    <source>
        <dbReference type="PROSITE" id="PS50110"/>
    </source>
</evidence>
<evidence type="ECO:0000256" key="5">
    <source>
        <dbReference type="ARBA" id="ARBA00023163"/>
    </source>
</evidence>
<dbReference type="CDD" id="cd17535">
    <property type="entry name" value="REC_NarL-like"/>
    <property type="match status" value="1"/>
</dbReference>
<keyword evidence="1 6" id="KW-0597">Phosphoprotein</keyword>
<keyword evidence="3" id="KW-0805">Transcription regulation</keyword>
<dbReference type="Pfam" id="PF00072">
    <property type="entry name" value="Response_reg"/>
    <property type="match status" value="1"/>
</dbReference>
<proteinExistence type="predicted"/>
<evidence type="ECO:0000313" key="8">
    <source>
        <dbReference type="EMBL" id="GGA34194.1"/>
    </source>
</evidence>
<reference evidence="9" key="1">
    <citation type="journal article" date="2019" name="Int. J. Syst. Evol. Microbiol.">
        <title>The Global Catalogue of Microorganisms (GCM) 10K type strain sequencing project: providing services to taxonomists for standard genome sequencing and annotation.</title>
        <authorList>
            <consortium name="The Broad Institute Genomics Platform"/>
            <consortium name="The Broad Institute Genome Sequencing Center for Infectious Disease"/>
            <person name="Wu L."/>
            <person name="Ma J."/>
        </authorList>
    </citation>
    <scope>NUCLEOTIDE SEQUENCE [LARGE SCALE GENOMIC DNA]</scope>
    <source>
        <strain evidence="9">CGMCC 1.15044</strain>
    </source>
</reference>
<gene>
    <name evidence="8" type="ORF">GCM10010917_19320</name>
</gene>
<dbReference type="Proteomes" id="UP000609323">
    <property type="component" value="Unassembled WGS sequence"/>
</dbReference>
<name>A0ABQ1G029_9BACL</name>
<keyword evidence="2" id="KW-0902">Two-component regulatory system</keyword>
<accession>A0ABQ1G029</accession>
<organism evidence="8 9">
    <name type="scientific">Paenibacillus physcomitrellae</name>
    <dbReference type="NCBI Taxonomy" id="1619311"/>
    <lineage>
        <taxon>Bacteria</taxon>
        <taxon>Bacillati</taxon>
        <taxon>Bacillota</taxon>
        <taxon>Bacilli</taxon>
        <taxon>Bacillales</taxon>
        <taxon>Paenibacillaceae</taxon>
        <taxon>Paenibacillus</taxon>
    </lineage>
</organism>
<sequence length="209" mass="23565">MKQRAKVMLVEDDLDWSNGLQMYFSKEAGFEIVTCVSSKAACMSALDETPVDVVLMDIMLGDADSSGLDAALDITHKHPSVKVIMLSSLDDDDEVFNEAFLNGAYDFVYKNEFEQIPEVIAGAMKDQQTKYGPRLKKLIYDKKKKLLTPYDVVLLKLIAEGKTQQEIADMNSVSLSAVKKHVGRVLEKFQWDRSTRELADKCMKWGILE</sequence>
<dbReference type="Pfam" id="PF00196">
    <property type="entry name" value="GerE"/>
    <property type="match status" value="1"/>
</dbReference>
<dbReference type="PANTHER" id="PTHR43214:SF37">
    <property type="entry name" value="TRANSCRIPTIONAL REGULATORY PROTEIN YDFI"/>
    <property type="match status" value="1"/>
</dbReference>
<evidence type="ECO:0000256" key="4">
    <source>
        <dbReference type="ARBA" id="ARBA00023125"/>
    </source>
</evidence>
<dbReference type="InterPro" id="IPR000792">
    <property type="entry name" value="Tscrpt_reg_LuxR_C"/>
</dbReference>
<evidence type="ECO:0000256" key="3">
    <source>
        <dbReference type="ARBA" id="ARBA00023015"/>
    </source>
</evidence>
<dbReference type="PANTHER" id="PTHR43214">
    <property type="entry name" value="TWO-COMPONENT RESPONSE REGULATOR"/>
    <property type="match status" value="1"/>
</dbReference>
<dbReference type="GO" id="GO:0003677">
    <property type="term" value="F:DNA binding"/>
    <property type="evidence" value="ECO:0007669"/>
    <property type="project" value="UniProtKB-KW"/>
</dbReference>
<dbReference type="Gene3D" id="3.40.50.2300">
    <property type="match status" value="1"/>
</dbReference>
<evidence type="ECO:0000313" key="9">
    <source>
        <dbReference type="Proteomes" id="UP000609323"/>
    </source>
</evidence>
<keyword evidence="9" id="KW-1185">Reference proteome</keyword>
<dbReference type="SUPFAM" id="SSF52172">
    <property type="entry name" value="CheY-like"/>
    <property type="match status" value="1"/>
</dbReference>
<evidence type="ECO:0000256" key="1">
    <source>
        <dbReference type="ARBA" id="ARBA00022553"/>
    </source>
</evidence>
<feature type="modified residue" description="4-aspartylphosphate" evidence="6">
    <location>
        <position position="57"/>
    </location>
</feature>